<dbReference type="PANTHER" id="PTHR28181">
    <property type="entry name" value="UPF0655 PROTEIN YCR015C"/>
    <property type="match status" value="1"/>
</dbReference>
<dbReference type="EMBL" id="MU002059">
    <property type="protein sequence ID" value="KAF2790702.1"/>
    <property type="molecule type" value="Genomic_DNA"/>
</dbReference>
<evidence type="ECO:0008006" key="3">
    <source>
        <dbReference type="Google" id="ProtNLM"/>
    </source>
</evidence>
<accession>A0A6A6X2X5</accession>
<protein>
    <recommendedName>
        <fullName evidence="3">HAD-like protein</fullName>
    </recommendedName>
</protein>
<dbReference type="InterPro" id="IPR036412">
    <property type="entry name" value="HAD-like_sf"/>
</dbReference>
<evidence type="ECO:0000313" key="2">
    <source>
        <dbReference type="Proteomes" id="UP000799757"/>
    </source>
</evidence>
<organism evidence="1 2">
    <name type="scientific">Melanomma pulvis-pyrius CBS 109.77</name>
    <dbReference type="NCBI Taxonomy" id="1314802"/>
    <lineage>
        <taxon>Eukaryota</taxon>
        <taxon>Fungi</taxon>
        <taxon>Dikarya</taxon>
        <taxon>Ascomycota</taxon>
        <taxon>Pezizomycotina</taxon>
        <taxon>Dothideomycetes</taxon>
        <taxon>Pleosporomycetidae</taxon>
        <taxon>Pleosporales</taxon>
        <taxon>Melanommataceae</taxon>
        <taxon>Melanomma</taxon>
    </lineage>
</organism>
<dbReference type="InterPro" id="IPR050849">
    <property type="entry name" value="HAD-like_hydrolase_phosphatase"/>
</dbReference>
<dbReference type="AlphaFoldDB" id="A0A6A6X2X5"/>
<dbReference type="Gene3D" id="3.40.50.1000">
    <property type="entry name" value="HAD superfamily/HAD-like"/>
    <property type="match status" value="1"/>
</dbReference>
<dbReference type="PANTHER" id="PTHR28181:SF1">
    <property type="entry name" value="COLD TOLERANCE PROTEIN 1"/>
    <property type="match status" value="1"/>
</dbReference>
<gene>
    <name evidence="1" type="ORF">K505DRAFT_250597</name>
</gene>
<sequence length="292" mass="33244">MFTLGRAIHWILDFDGTLTKKDTLNALVNVAVAANPGRPTLAAWQNVTKAYLSDYSTALEQHAPDGNLPTTVIDERKLLWDLEVVEQRSIDRVSAAEIFKDVTGTDLYVGAARAVERRDVQLRSGSSDFLHYLYMRMSRQDQLPKNTRGLEQNAPFRMDVYANELEGVEEGSQSTGKVCAKGSHAIMSSRDKMTYLQCLRKTSPYTMRPVPVVYVGDSWTDFECLLAAELGICIRDDPMTSSQRTLADSLKRLDIRCPNILEWENVDEWSIIWARDFIEIREWAEKIESERK</sequence>
<dbReference type="InterPro" id="IPR023214">
    <property type="entry name" value="HAD_sf"/>
</dbReference>
<evidence type="ECO:0000313" key="1">
    <source>
        <dbReference type="EMBL" id="KAF2790702.1"/>
    </source>
</evidence>
<dbReference type="SUPFAM" id="SSF56784">
    <property type="entry name" value="HAD-like"/>
    <property type="match status" value="1"/>
</dbReference>
<proteinExistence type="predicted"/>
<name>A0A6A6X2X5_9PLEO</name>
<dbReference type="OrthoDB" id="10255128at2759"/>
<reference evidence="1" key="1">
    <citation type="journal article" date="2020" name="Stud. Mycol.">
        <title>101 Dothideomycetes genomes: a test case for predicting lifestyles and emergence of pathogens.</title>
        <authorList>
            <person name="Haridas S."/>
            <person name="Albert R."/>
            <person name="Binder M."/>
            <person name="Bloem J."/>
            <person name="Labutti K."/>
            <person name="Salamov A."/>
            <person name="Andreopoulos B."/>
            <person name="Baker S."/>
            <person name="Barry K."/>
            <person name="Bills G."/>
            <person name="Bluhm B."/>
            <person name="Cannon C."/>
            <person name="Castanera R."/>
            <person name="Culley D."/>
            <person name="Daum C."/>
            <person name="Ezra D."/>
            <person name="Gonzalez J."/>
            <person name="Henrissat B."/>
            <person name="Kuo A."/>
            <person name="Liang C."/>
            <person name="Lipzen A."/>
            <person name="Lutzoni F."/>
            <person name="Magnuson J."/>
            <person name="Mondo S."/>
            <person name="Nolan M."/>
            <person name="Ohm R."/>
            <person name="Pangilinan J."/>
            <person name="Park H.-J."/>
            <person name="Ramirez L."/>
            <person name="Alfaro M."/>
            <person name="Sun H."/>
            <person name="Tritt A."/>
            <person name="Yoshinaga Y."/>
            <person name="Zwiers L.-H."/>
            <person name="Turgeon B."/>
            <person name="Goodwin S."/>
            <person name="Spatafora J."/>
            <person name="Crous P."/>
            <person name="Grigoriev I."/>
        </authorList>
    </citation>
    <scope>NUCLEOTIDE SEQUENCE</scope>
    <source>
        <strain evidence="1">CBS 109.77</strain>
    </source>
</reference>
<keyword evidence="2" id="KW-1185">Reference proteome</keyword>
<dbReference type="Proteomes" id="UP000799757">
    <property type="component" value="Unassembled WGS sequence"/>
</dbReference>